<evidence type="ECO:0000313" key="2">
    <source>
        <dbReference type="Proteomes" id="UP000605518"/>
    </source>
</evidence>
<name>A0A7S5R574_9CAUD</name>
<accession>A0A7S5R574</accession>
<sequence length="73" mass="8211">MTQITPSSPLSLFSFEVFLENSLDLLCHISAYGKNENEALQNAISLFRAQLERHGDINTLEYCCTAKWSNDNG</sequence>
<evidence type="ECO:0000313" key="1">
    <source>
        <dbReference type="EMBL" id="QIG68185.1"/>
    </source>
</evidence>
<dbReference type="Proteomes" id="UP000605518">
    <property type="component" value="Segment"/>
</dbReference>
<gene>
    <name evidence="1" type="ORF">EVB55_250</name>
</gene>
<proteinExistence type="predicted"/>
<dbReference type="EMBL" id="MN988486">
    <property type="protein sequence ID" value="QIG68185.1"/>
    <property type="molecule type" value="Genomic_DNA"/>
</dbReference>
<keyword evidence="2" id="KW-1185">Reference proteome</keyword>
<protein>
    <submittedName>
        <fullName evidence="1">Uncharacterized protein</fullName>
    </submittedName>
</protein>
<organism evidence="1 2">
    <name type="scientific">Rhizobium phage RHph_Y68</name>
    <dbReference type="NCBI Taxonomy" id="2509787"/>
    <lineage>
        <taxon>Viruses</taxon>
        <taxon>Duplodnaviria</taxon>
        <taxon>Heunggongvirae</taxon>
        <taxon>Uroviricota</taxon>
        <taxon>Caudoviricetes</taxon>
        <taxon>Pootjesviridae</taxon>
        <taxon>Staniewskivirinae</taxon>
        <taxon>Trinifflemingvirus</taxon>
        <taxon>Trinifflemingvirus Y68</taxon>
    </lineage>
</organism>
<reference evidence="1" key="1">
    <citation type="submission" date="2020-01" db="EMBL/GenBank/DDBJ databases">
        <title>Patterns of diversity and host range of bacteriophage communities associated with bean-nodulatin bacteria.</title>
        <authorList>
            <person name="Vann Cauwenberghe J."/>
            <person name="Santamaria R.I."/>
            <person name="Bustos P."/>
            <person name="Juarez S."/>
            <person name="Gonzalez V."/>
        </authorList>
    </citation>
    <scope>NUCLEOTIDE SEQUENCE</scope>
</reference>